<dbReference type="InterPro" id="IPR021109">
    <property type="entry name" value="Peptidase_aspartic_dom_sf"/>
</dbReference>
<keyword evidence="3" id="KW-0064">Aspartyl protease</keyword>
<evidence type="ECO:0000313" key="9">
    <source>
        <dbReference type="Proteomes" id="UP001497457"/>
    </source>
</evidence>
<evidence type="ECO:0000256" key="3">
    <source>
        <dbReference type="ARBA" id="ARBA00022750"/>
    </source>
</evidence>
<dbReference type="Pfam" id="PF14541">
    <property type="entry name" value="TAXi_C"/>
    <property type="match status" value="1"/>
</dbReference>
<reference evidence="9" key="1">
    <citation type="submission" date="2024-06" db="EMBL/GenBank/DDBJ databases">
        <authorList>
            <person name="Ryan C."/>
        </authorList>
    </citation>
    <scope>NUCLEOTIDE SEQUENCE [LARGE SCALE GENOMIC DNA]</scope>
</reference>
<dbReference type="InterPro" id="IPR051708">
    <property type="entry name" value="Plant_Aspart_Prot_A1"/>
</dbReference>
<dbReference type="Pfam" id="PF14543">
    <property type="entry name" value="TAXi_N"/>
    <property type="match status" value="1"/>
</dbReference>
<evidence type="ECO:0000313" key="8">
    <source>
        <dbReference type="EMBL" id="CAL5004983.1"/>
    </source>
</evidence>
<accession>A0ABC9BNQ6</accession>
<comment type="similarity">
    <text evidence="1">Belongs to the peptidase A1 family.</text>
</comment>
<dbReference type="PANTHER" id="PTHR47967:SF27">
    <property type="entry name" value="OS07G0533600 PROTEIN"/>
    <property type="match status" value="1"/>
</dbReference>
<dbReference type="Proteomes" id="UP001497457">
    <property type="component" value="Chromosome 27b"/>
</dbReference>
<dbReference type="PROSITE" id="PS51257">
    <property type="entry name" value="PROKAR_LIPOPROTEIN"/>
    <property type="match status" value="1"/>
</dbReference>
<dbReference type="PANTHER" id="PTHR47967">
    <property type="entry name" value="OS07G0603500 PROTEIN-RELATED"/>
    <property type="match status" value="1"/>
</dbReference>
<feature type="domain" description="Peptidase A1" evidence="7">
    <location>
        <begin position="94"/>
        <end position="432"/>
    </location>
</feature>
<dbReference type="GO" id="GO:0006508">
    <property type="term" value="P:proteolysis"/>
    <property type="evidence" value="ECO:0007669"/>
    <property type="project" value="UniProtKB-KW"/>
</dbReference>
<keyword evidence="2" id="KW-0645">Protease</keyword>
<dbReference type="SUPFAM" id="SSF50630">
    <property type="entry name" value="Acid proteases"/>
    <property type="match status" value="1"/>
</dbReference>
<feature type="signal peptide" evidence="6">
    <location>
        <begin position="1"/>
        <end position="29"/>
    </location>
</feature>
<keyword evidence="9" id="KW-1185">Reference proteome</keyword>
<gene>
    <name evidence="8" type="ORF">URODEC1_LOCUS67179</name>
</gene>
<dbReference type="CDD" id="cd05476">
    <property type="entry name" value="pepsin_A_like_plant"/>
    <property type="match status" value="1"/>
</dbReference>
<keyword evidence="4" id="KW-0378">Hydrolase</keyword>
<reference evidence="8 9" key="2">
    <citation type="submission" date="2024-10" db="EMBL/GenBank/DDBJ databases">
        <authorList>
            <person name="Ryan C."/>
        </authorList>
    </citation>
    <scope>NUCLEOTIDE SEQUENCE [LARGE SCALE GENOMIC DNA]</scope>
</reference>
<dbReference type="PROSITE" id="PS51767">
    <property type="entry name" value="PEPTIDASE_A1"/>
    <property type="match status" value="1"/>
</dbReference>
<keyword evidence="5" id="KW-0325">Glycoprotein</keyword>
<dbReference type="InterPro" id="IPR033121">
    <property type="entry name" value="PEPTIDASE_A1"/>
</dbReference>
<feature type="chain" id="PRO_5044747273" description="Peptidase A1 domain-containing protein" evidence="6">
    <location>
        <begin position="30"/>
        <end position="439"/>
    </location>
</feature>
<dbReference type="EMBL" id="OZ075137">
    <property type="protein sequence ID" value="CAL5004983.1"/>
    <property type="molecule type" value="Genomic_DNA"/>
</dbReference>
<keyword evidence="6" id="KW-0732">Signal</keyword>
<evidence type="ECO:0000256" key="4">
    <source>
        <dbReference type="ARBA" id="ARBA00022801"/>
    </source>
</evidence>
<dbReference type="InterPro" id="IPR034161">
    <property type="entry name" value="Pepsin-like_plant"/>
</dbReference>
<evidence type="ECO:0000256" key="2">
    <source>
        <dbReference type="ARBA" id="ARBA00022670"/>
    </source>
</evidence>
<evidence type="ECO:0000256" key="6">
    <source>
        <dbReference type="SAM" id="SignalP"/>
    </source>
</evidence>
<evidence type="ECO:0000256" key="1">
    <source>
        <dbReference type="ARBA" id="ARBA00007447"/>
    </source>
</evidence>
<name>A0ABC9BNQ6_9POAL</name>
<dbReference type="AlphaFoldDB" id="A0ABC9BNQ6"/>
<evidence type="ECO:0000259" key="7">
    <source>
        <dbReference type="PROSITE" id="PS51767"/>
    </source>
</evidence>
<evidence type="ECO:0000256" key="5">
    <source>
        <dbReference type="ARBA" id="ARBA00023180"/>
    </source>
</evidence>
<dbReference type="GO" id="GO:0004190">
    <property type="term" value="F:aspartic-type endopeptidase activity"/>
    <property type="evidence" value="ECO:0007669"/>
    <property type="project" value="UniProtKB-KW"/>
</dbReference>
<dbReference type="Gene3D" id="2.40.70.10">
    <property type="entry name" value="Acid Proteases"/>
    <property type="match status" value="2"/>
</dbReference>
<dbReference type="InterPro" id="IPR032799">
    <property type="entry name" value="TAXi_C"/>
</dbReference>
<dbReference type="InterPro" id="IPR032861">
    <property type="entry name" value="TAXi_N"/>
</dbReference>
<organism evidence="8 9">
    <name type="scientific">Urochloa decumbens</name>
    <dbReference type="NCBI Taxonomy" id="240449"/>
    <lineage>
        <taxon>Eukaryota</taxon>
        <taxon>Viridiplantae</taxon>
        <taxon>Streptophyta</taxon>
        <taxon>Embryophyta</taxon>
        <taxon>Tracheophyta</taxon>
        <taxon>Spermatophyta</taxon>
        <taxon>Magnoliopsida</taxon>
        <taxon>Liliopsida</taxon>
        <taxon>Poales</taxon>
        <taxon>Poaceae</taxon>
        <taxon>PACMAD clade</taxon>
        <taxon>Panicoideae</taxon>
        <taxon>Panicodae</taxon>
        <taxon>Paniceae</taxon>
        <taxon>Melinidinae</taxon>
        <taxon>Urochloa</taxon>
    </lineage>
</organism>
<protein>
    <recommendedName>
        <fullName evidence="7">Peptidase A1 domain-containing protein</fullName>
    </recommendedName>
</protein>
<proteinExistence type="inferred from homology"/>
<sequence length="439" mass="48029">MAMACTRSLQQALTTAALLASMAVACCWARPEAPPPDDDGYRFELTHVDAGRGFSDDVLMQRAFERSRRREEALLAAGPVVRSPAELNRKDCEYFMKFKMGTTKQVPISALVDTGSNLIWTSNKKCQDSDTLTNLPCGARCQHANCVCQSNKCTYSVKYGSNARWSTAGVLRRAKLTFQLAMASGGGTKSFDDVAVGCSTIVDFPDSSVTGIVGLGRGAQSLHKQLKEKQLIKSGNFAYCLSAYTKPDRPSVLLLSASSAPNPNQGRMVNTTGLRKNPSYESFYFVQLDSISIGGTQLPIDDLKQQGDGGNMFVDSGASFTFLVDKAYDEVVKKVDEIMAGKQRTRLGLDKTNGRICYEGAPDETMPDMVLHFAGGADMVLPWRSYLWESTTGPSLCLAFQKTTKGPSILGNFQQQGMHMHFDMEKEEMSFVRADCSKL</sequence>